<evidence type="ECO:0000256" key="2">
    <source>
        <dbReference type="ARBA" id="ARBA00007656"/>
    </source>
</evidence>
<dbReference type="PANTHER" id="PTHR47245:SF1">
    <property type="entry name" value="FOLDASE PROTEIN PRSA"/>
    <property type="match status" value="1"/>
</dbReference>
<dbReference type="InterPro" id="IPR050245">
    <property type="entry name" value="PrsA_foldase"/>
</dbReference>
<dbReference type="SUPFAM" id="SSF109998">
    <property type="entry name" value="Triger factor/SurA peptide-binding domain-like"/>
    <property type="match status" value="1"/>
</dbReference>
<evidence type="ECO:0000256" key="5">
    <source>
        <dbReference type="ARBA" id="ARBA00023110"/>
    </source>
</evidence>
<dbReference type="Pfam" id="PF00639">
    <property type="entry name" value="Rotamase"/>
    <property type="match status" value="1"/>
</dbReference>
<dbReference type="PANTHER" id="PTHR47245">
    <property type="entry name" value="PEPTIDYLPROLYL ISOMERASE"/>
    <property type="match status" value="1"/>
</dbReference>
<evidence type="ECO:0000259" key="8">
    <source>
        <dbReference type="PROSITE" id="PS50198"/>
    </source>
</evidence>
<evidence type="ECO:0000256" key="3">
    <source>
        <dbReference type="ARBA" id="ARBA00013194"/>
    </source>
</evidence>
<keyword evidence="10" id="KW-1185">Reference proteome</keyword>
<dbReference type="Proteomes" id="UP000029264">
    <property type="component" value="Unassembled WGS sequence"/>
</dbReference>
<comment type="caution">
    <text evidence="9">The sequence shown here is derived from an EMBL/GenBank/DDBJ whole genome shotgun (WGS) entry which is preliminary data.</text>
</comment>
<evidence type="ECO:0000313" key="10">
    <source>
        <dbReference type="Proteomes" id="UP000029264"/>
    </source>
</evidence>
<sequence length="276" mass="31725">METQKRRYLTAKVATEMFKLNPEFLDAEQQRQVTQQVERLLHLQQAIIHSQEAAGVTVSATQLSQAWDNCLAQFDCESSFLASLENQGLHRDGLRSALYDELLCELVMERVSCDVPPLAIEQARAYFDSHRQEFSRAAIWQLSQILITVNNDYPENRRKAVLKRICQVRHLAQTQDFAKLALQYSECPSAMEQGFLGWCEQNKLYPEIAAALPSLAAEQLSEPIETALGFHLVRWHQYKPAKAASFEEVLPLLEQRHSERARTYLQKQWLNSLLAH</sequence>
<keyword evidence="6 7" id="KW-0413">Isomerase</keyword>
<dbReference type="Gene3D" id="3.10.50.40">
    <property type="match status" value="1"/>
</dbReference>
<comment type="similarity">
    <text evidence="2">Belongs to the PpiC/parvulin rotamase family.</text>
</comment>
<dbReference type="OrthoDB" id="9769613at2"/>
<dbReference type="AlphaFoldDB" id="A0A094JDD8"/>
<protein>
    <recommendedName>
        <fullName evidence="3">peptidylprolyl isomerase</fullName>
        <ecNumber evidence="3">5.2.1.8</ecNumber>
    </recommendedName>
</protein>
<evidence type="ECO:0000256" key="4">
    <source>
        <dbReference type="ARBA" id="ARBA00022729"/>
    </source>
</evidence>
<evidence type="ECO:0000313" key="9">
    <source>
        <dbReference type="EMBL" id="KFZ37895.1"/>
    </source>
</evidence>
<dbReference type="EC" id="5.2.1.8" evidence="3"/>
<dbReference type="EMBL" id="JPEO01000004">
    <property type="protein sequence ID" value="KFZ37895.1"/>
    <property type="molecule type" value="Genomic_DNA"/>
</dbReference>
<dbReference type="SUPFAM" id="SSF54534">
    <property type="entry name" value="FKBP-like"/>
    <property type="match status" value="1"/>
</dbReference>
<comment type="catalytic activity">
    <reaction evidence="1">
        <text>[protein]-peptidylproline (omega=180) = [protein]-peptidylproline (omega=0)</text>
        <dbReference type="Rhea" id="RHEA:16237"/>
        <dbReference type="Rhea" id="RHEA-COMP:10747"/>
        <dbReference type="Rhea" id="RHEA-COMP:10748"/>
        <dbReference type="ChEBI" id="CHEBI:83833"/>
        <dbReference type="ChEBI" id="CHEBI:83834"/>
        <dbReference type="EC" id="5.2.1.8"/>
    </reaction>
</comment>
<dbReference type="eggNOG" id="COG0760">
    <property type="taxonomic scope" value="Bacteria"/>
</dbReference>
<name>A0A094JDD8_9GAMM</name>
<keyword evidence="5 7" id="KW-0697">Rotamase</keyword>
<gene>
    <name evidence="9" type="ORF">HR45_08620</name>
</gene>
<organism evidence="9 10">
    <name type="scientific">Shewanella mangrovi</name>
    <dbReference type="NCBI Taxonomy" id="1515746"/>
    <lineage>
        <taxon>Bacteria</taxon>
        <taxon>Pseudomonadati</taxon>
        <taxon>Pseudomonadota</taxon>
        <taxon>Gammaproteobacteria</taxon>
        <taxon>Alteromonadales</taxon>
        <taxon>Shewanellaceae</taxon>
        <taxon>Shewanella</taxon>
    </lineage>
</organism>
<dbReference type="InterPro" id="IPR027304">
    <property type="entry name" value="Trigger_fact/SurA_dom_sf"/>
</dbReference>
<reference evidence="9 10" key="1">
    <citation type="submission" date="2014-06" db="EMBL/GenBank/DDBJ databases">
        <title>Shewanella sp. YQH10.</title>
        <authorList>
            <person name="Liu Y."/>
            <person name="Zeng R."/>
        </authorList>
    </citation>
    <scope>NUCLEOTIDE SEQUENCE [LARGE SCALE GENOMIC DNA]</scope>
    <source>
        <strain evidence="9 10">YQH10</strain>
    </source>
</reference>
<dbReference type="STRING" id="1515746.HR45_08620"/>
<evidence type="ECO:0000256" key="7">
    <source>
        <dbReference type="PROSITE-ProRule" id="PRU00278"/>
    </source>
</evidence>
<dbReference type="InterPro" id="IPR000297">
    <property type="entry name" value="PPIase_PpiC"/>
</dbReference>
<proteinExistence type="inferred from homology"/>
<evidence type="ECO:0000256" key="1">
    <source>
        <dbReference type="ARBA" id="ARBA00000971"/>
    </source>
</evidence>
<keyword evidence="4" id="KW-0732">Signal</keyword>
<feature type="domain" description="PpiC" evidence="8">
    <location>
        <begin position="137"/>
        <end position="237"/>
    </location>
</feature>
<dbReference type="PROSITE" id="PS50198">
    <property type="entry name" value="PPIC_PPIASE_2"/>
    <property type="match status" value="1"/>
</dbReference>
<dbReference type="GO" id="GO:0003755">
    <property type="term" value="F:peptidyl-prolyl cis-trans isomerase activity"/>
    <property type="evidence" value="ECO:0007669"/>
    <property type="project" value="UniProtKB-KW"/>
</dbReference>
<accession>A0A094JDD8</accession>
<dbReference type="InterPro" id="IPR046357">
    <property type="entry name" value="PPIase_dom_sf"/>
</dbReference>
<dbReference type="RefSeq" id="WP_037441841.1">
    <property type="nucleotide sequence ID" value="NZ_JPEO01000004.1"/>
</dbReference>
<evidence type="ECO:0000256" key="6">
    <source>
        <dbReference type="ARBA" id="ARBA00023235"/>
    </source>
</evidence>